<sequence>MSLRYIKLSGLSESESRALKSMLRIASPLLTCQWTITEKHDADLEIYSFDSAAGLKAWKNHSSTLAALLTHQSEHNDAIDIIFKKPLHKTQFAETLNLAAEQLSKHYLQLLDETNLQPIQTHKKSWLSKITDFIRIQKKTAPHLPALNLQVITHETSTVSAIKDPALLLIWINQLPHDFYQRVPSLLSNLKALIHQKIKPGLLLQLLEMYRAQVNELLFTRDIAAVKRDLYINTESLRTISLINELISLLSIAYQQIIQVHYQRGKTPLANPVMLLALNRTAEMLSLQLLHNFQYYRLAPTGAWKQLHEMFLYQEQAQTLHQDLSVKPYYQSRSFFEIYGQIVLTALTDPYSQMRFDVLRLYRLMAQFTDKIVIDSMSEQQSKVNSRFLLLGHFCIDAKQDICPQPLHKTDISIRHAPTSRRLDTQAVLRAIESTLRDAKSHRTQTVMSSELRLVKHIIPQLNTTYERRFERIREQSSKPIHISLGLESVHQSLQGNVVNALEWQLINHSQTGLMAKRANKGCYHLNIGDFVGIFEKNSLLMLAVIKWLQIDIHNDVQIGLEQIEGRPVPVKCHPENDEEAYPGLLLETEFDSRPHIILTDKGLFSPKRKIRLEGQNLSNSIIANGLIDSSLDYEIFNYSLNLGS</sequence>
<keyword evidence="2" id="KW-1185">Reference proteome</keyword>
<proteinExistence type="predicted"/>
<dbReference type="EMBL" id="BAAADG010000001">
    <property type="protein sequence ID" value="GAA0213379.1"/>
    <property type="molecule type" value="Genomic_DNA"/>
</dbReference>
<protein>
    <submittedName>
        <fullName evidence="1">Uncharacterized protein</fullName>
    </submittedName>
</protein>
<dbReference type="Proteomes" id="UP001501476">
    <property type="component" value="Unassembled WGS sequence"/>
</dbReference>
<evidence type="ECO:0000313" key="1">
    <source>
        <dbReference type="EMBL" id="GAA0213379.1"/>
    </source>
</evidence>
<comment type="caution">
    <text evidence="1">The sequence shown here is derived from an EMBL/GenBank/DDBJ whole genome shotgun (WGS) entry which is preliminary data.</text>
</comment>
<accession>A0ABN0T612</accession>
<organism evidence="1 2">
    <name type="scientific">Methylophaga marina</name>
    <dbReference type="NCBI Taxonomy" id="45495"/>
    <lineage>
        <taxon>Bacteria</taxon>
        <taxon>Pseudomonadati</taxon>
        <taxon>Pseudomonadota</taxon>
        <taxon>Gammaproteobacteria</taxon>
        <taxon>Thiotrichales</taxon>
        <taxon>Piscirickettsiaceae</taxon>
        <taxon>Methylophaga</taxon>
    </lineage>
</organism>
<dbReference type="RefSeq" id="WP_343749470.1">
    <property type="nucleotide sequence ID" value="NZ_BAAADG010000001.1"/>
</dbReference>
<gene>
    <name evidence="1" type="ORF">GCM10008964_00980</name>
</gene>
<evidence type="ECO:0000313" key="2">
    <source>
        <dbReference type="Proteomes" id="UP001501476"/>
    </source>
</evidence>
<reference evidence="1 2" key="1">
    <citation type="journal article" date="2019" name="Int. J. Syst. Evol. Microbiol.">
        <title>The Global Catalogue of Microorganisms (GCM) 10K type strain sequencing project: providing services to taxonomists for standard genome sequencing and annotation.</title>
        <authorList>
            <consortium name="The Broad Institute Genomics Platform"/>
            <consortium name="The Broad Institute Genome Sequencing Center for Infectious Disease"/>
            <person name="Wu L."/>
            <person name="Ma J."/>
        </authorList>
    </citation>
    <scope>NUCLEOTIDE SEQUENCE [LARGE SCALE GENOMIC DNA]</scope>
    <source>
        <strain evidence="1 2">JCM 6886</strain>
    </source>
</reference>
<name>A0ABN0T612_9GAMM</name>